<evidence type="ECO:0000313" key="2">
    <source>
        <dbReference type="Proteomes" id="UP000681075"/>
    </source>
</evidence>
<dbReference type="PANTHER" id="PTHR37310">
    <property type="entry name" value="CYTOPLASMIC PROTEIN-RELATED"/>
    <property type="match status" value="1"/>
</dbReference>
<dbReference type="Pfam" id="PF03860">
    <property type="entry name" value="Csp"/>
    <property type="match status" value="1"/>
</dbReference>
<evidence type="ECO:0000313" key="1">
    <source>
        <dbReference type="EMBL" id="GIL39410.1"/>
    </source>
</evidence>
<dbReference type="PANTHER" id="PTHR37310:SF1">
    <property type="entry name" value="CYTOPLASMIC PROTEIN"/>
    <property type="match status" value="1"/>
</dbReference>
<name>A0A8S8XE73_9PROT</name>
<protein>
    <submittedName>
        <fullName evidence="1">Ferredoxin</fullName>
    </submittedName>
</protein>
<comment type="caution">
    <text evidence="1">The sequence shown here is derived from an EMBL/GenBank/DDBJ whole genome shotgun (WGS) entry which is preliminary data.</text>
</comment>
<sequence length="112" mass="12008">MSDDLELEDCIDACDDCASICLESLTGHCLPAGGKHVEPRHVILMLDCVDLCRTTADFMRRGSPNHARLCAACADICDACAESCAKLDDMEECVEACRDCAESCREMASAAA</sequence>
<organism evidence="1 2">
    <name type="scientific">Roseiterribacter gracilis</name>
    <dbReference type="NCBI Taxonomy" id="2812848"/>
    <lineage>
        <taxon>Bacteria</taxon>
        <taxon>Pseudomonadati</taxon>
        <taxon>Pseudomonadota</taxon>
        <taxon>Alphaproteobacteria</taxon>
        <taxon>Rhodospirillales</taxon>
        <taxon>Roseiterribacteraceae</taxon>
        <taxon>Roseiterribacter</taxon>
    </lineage>
</organism>
<dbReference type="CDD" id="cd08026">
    <property type="entry name" value="DUF326"/>
    <property type="match status" value="1"/>
</dbReference>
<dbReference type="AlphaFoldDB" id="A0A8S8XE73"/>
<reference evidence="1" key="1">
    <citation type="submission" date="2021-02" db="EMBL/GenBank/DDBJ databases">
        <title>Genome sequence of Rhodospirillales sp. strain TMPK1 isolated from soil.</title>
        <authorList>
            <person name="Nakai R."/>
            <person name="Kusada H."/>
            <person name="Tamaki H."/>
        </authorList>
    </citation>
    <scope>NUCLEOTIDE SEQUENCE</scope>
    <source>
        <strain evidence="1">TMPK1</strain>
    </source>
</reference>
<dbReference type="EMBL" id="BOPV01000001">
    <property type="protein sequence ID" value="GIL39410.1"/>
    <property type="molecule type" value="Genomic_DNA"/>
</dbReference>
<dbReference type="Proteomes" id="UP000681075">
    <property type="component" value="Unassembled WGS sequence"/>
</dbReference>
<dbReference type="InterPro" id="IPR044543">
    <property type="entry name" value="YHJQ-like"/>
</dbReference>
<dbReference type="Gene3D" id="1.20.1270.360">
    <property type="match status" value="1"/>
</dbReference>
<gene>
    <name evidence="1" type="ORF">TMPK1_16470</name>
</gene>
<keyword evidence="2" id="KW-1185">Reference proteome</keyword>
<proteinExistence type="predicted"/>
<accession>A0A8S8XE73</accession>
<dbReference type="InterPro" id="IPR005560">
    <property type="entry name" value="Csp_YhjQ"/>
</dbReference>